<keyword evidence="3" id="KW-1185">Reference proteome</keyword>
<dbReference type="OrthoDB" id="10561976at2759"/>
<dbReference type="Proteomes" id="UP000186817">
    <property type="component" value="Unassembled WGS sequence"/>
</dbReference>
<sequence length="173" mass="18149">MLTATVLATLAMPCVGLGCLGSPLLSVLAHERLDTMSEVRACGVVVMQAEEASPADWLTSLDPLASGRSVMSLPSMPVRRAAVFPYGGKGKRRGLLRGLRPDERSVAERLQVALAEEEALVVGSGPTALLILHEEGRDLYEVLENKGEVSAATALAGEYDVQACAALGINFGC</sequence>
<gene>
    <name evidence="2" type="ORF">AK812_SmicGene15158</name>
</gene>
<comment type="caution">
    <text evidence="2">The sequence shown here is derived from an EMBL/GenBank/DDBJ whole genome shotgun (WGS) entry which is preliminary data.</text>
</comment>
<keyword evidence="1" id="KW-0732">Signal</keyword>
<dbReference type="EMBL" id="LSRX01000274">
    <property type="protein sequence ID" value="OLQ02044.1"/>
    <property type="molecule type" value="Genomic_DNA"/>
</dbReference>
<name>A0A1Q9E3P8_SYMMI</name>
<dbReference type="AlphaFoldDB" id="A0A1Q9E3P8"/>
<evidence type="ECO:0000313" key="2">
    <source>
        <dbReference type="EMBL" id="OLQ02044.1"/>
    </source>
</evidence>
<protein>
    <submittedName>
        <fullName evidence="2">Uncharacterized protein</fullName>
    </submittedName>
</protein>
<reference evidence="2 3" key="1">
    <citation type="submission" date="2016-02" db="EMBL/GenBank/DDBJ databases">
        <title>Genome analysis of coral dinoflagellate symbionts highlights evolutionary adaptations to a symbiotic lifestyle.</title>
        <authorList>
            <person name="Aranda M."/>
            <person name="Li Y."/>
            <person name="Liew Y.J."/>
            <person name="Baumgarten S."/>
            <person name="Simakov O."/>
            <person name="Wilson M."/>
            <person name="Piel J."/>
            <person name="Ashoor H."/>
            <person name="Bougouffa S."/>
            <person name="Bajic V.B."/>
            <person name="Ryu T."/>
            <person name="Ravasi T."/>
            <person name="Bayer T."/>
            <person name="Micklem G."/>
            <person name="Kim H."/>
            <person name="Bhak J."/>
            <person name="Lajeunesse T.C."/>
            <person name="Voolstra C.R."/>
        </authorList>
    </citation>
    <scope>NUCLEOTIDE SEQUENCE [LARGE SCALE GENOMIC DNA]</scope>
    <source>
        <strain evidence="2 3">CCMP2467</strain>
    </source>
</reference>
<evidence type="ECO:0000256" key="1">
    <source>
        <dbReference type="SAM" id="SignalP"/>
    </source>
</evidence>
<evidence type="ECO:0000313" key="3">
    <source>
        <dbReference type="Proteomes" id="UP000186817"/>
    </source>
</evidence>
<feature type="signal peptide" evidence="1">
    <location>
        <begin position="1"/>
        <end position="16"/>
    </location>
</feature>
<organism evidence="2 3">
    <name type="scientific">Symbiodinium microadriaticum</name>
    <name type="common">Dinoflagellate</name>
    <name type="synonym">Zooxanthella microadriatica</name>
    <dbReference type="NCBI Taxonomy" id="2951"/>
    <lineage>
        <taxon>Eukaryota</taxon>
        <taxon>Sar</taxon>
        <taxon>Alveolata</taxon>
        <taxon>Dinophyceae</taxon>
        <taxon>Suessiales</taxon>
        <taxon>Symbiodiniaceae</taxon>
        <taxon>Symbiodinium</taxon>
    </lineage>
</organism>
<feature type="chain" id="PRO_5012367343" evidence="1">
    <location>
        <begin position="17"/>
        <end position="173"/>
    </location>
</feature>
<accession>A0A1Q9E3P8</accession>
<proteinExistence type="predicted"/>